<accession>A0A381SA54</accession>
<dbReference type="UniPathway" id="UPA00070">
    <property type="reaction ID" value="UER00119"/>
</dbReference>
<keyword evidence="4" id="KW-0808">Transferase</keyword>
<dbReference type="PANTHER" id="PTHR19278:SF9">
    <property type="entry name" value="URIDINE 5'-MONOPHOSPHATE SYNTHASE"/>
    <property type="match status" value="1"/>
</dbReference>
<evidence type="ECO:0000256" key="3">
    <source>
        <dbReference type="ARBA" id="ARBA00022676"/>
    </source>
</evidence>
<protein>
    <recommendedName>
        <fullName evidence="2">orotate phosphoribosyltransferase</fullName>
        <ecNumber evidence="2">2.4.2.10</ecNumber>
    </recommendedName>
</protein>
<dbReference type="InterPro" id="IPR029057">
    <property type="entry name" value="PRTase-like"/>
</dbReference>
<dbReference type="SUPFAM" id="SSF53271">
    <property type="entry name" value="PRTase-like"/>
    <property type="match status" value="1"/>
</dbReference>
<name>A0A381SA54_9ZZZZ</name>
<evidence type="ECO:0000256" key="1">
    <source>
        <dbReference type="ARBA" id="ARBA00004889"/>
    </source>
</evidence>
<dbReference type="PANTHER" id="PTHR19278">
    <property type="entry name" value="OROTATE PHOSPHORIBOSYLTRANSFERASE"/>
    <property type="match status" value="1"/>
</dbReference>
<evidence type="ECO:0000256" key="5">
    <source>
        <dbReference type="ARBA" id="ARBA00022975"/>
    </source>
</evidence>
<keyword evidence="5" id="KW-0665">Pyrimidine biosynthesis</keyword>
<dbReference type="GO" id="GO:0044205">
    <property type="term" value="P:'de novo' UMP biosynthetic process"/>
    <property type="evidence" value="ECO:0007669"/>
    <property type="project" value="UniProtKB-UniPathway"/>
</dbReference>
<organism evidence="6">
    <name type="scientific">marine metagenome</name>
    <dbReference type="NCBI Taxonomy" id="408172"/>
    <lineage>
        <taxon>unclassified sequences</taxon>
        <taxon>metagenomes</taxon>
        <taxon>ecological metagenomes</taxon>
    </lineage>
</organism>
<gene>
    <name evidence="6" type="ORF">METZ01_LOCUS53042</name>
</gene>
<dbReference type="GO" id="GO:0019856">
    <property type="term" value="P:pyrimidine nucleobase biosynthetic process"/>
    <property type="evidence" value="ECO:0007669"/>
    <property type="project" value="TreeGrafter"/>
</dbReference>
<comment type="pathway">
    <text evidence="1">Pyrimidine metabolism; UMP biosynthesis via de novo pathway; UMP from orotate: step 1/2.</text>
</comment>
<feature type="non-terminal residue" evidence="6">
    <location>
        <position position="1"/>
    </location>
</feature>
<dbReference type="InterPro" id="IPR023031">
    <property type="entry name" value="OPRT"/>
</dbReference>
<dbReference type="AlphaFoldDB" id="A0A381SA54"/>
<sequence length="168" mass="17339">IQEGDFVLKSGRRSTWFCDAKQTACRPEGILLIAEAALEAIPADVTAIGGLTAGADPVAFGIAALAATRGRALRSFSIRKETKDHGIEGRLAGALEPGDRVVVCEDTVTRGTSPLDAARVVRELGAEPVMILAVVDRGGTCGAAAEAQGMAFVPLVTASDLGFDYEGP</sequence>
<dbReference type="Gene3D" id="3.40.50.2020">
    <property type="match status" value="1"/>
</dbReference>
<dbReference type="InterPro" id="IPR000836">
    <property type="entry name" value="PRTase_dom"/>
</dbReference>
<dbReference type="EMBL" id="UINC01002776">
    <property type="protein sequence ID" value="SVA00188.1"/>
    <property type="molecule type" value="Genomic_DNA"/>
</dbReference>
<dbReference type="HAMAP" id="MF_01208">
    <property type="entry name" value="PyrE"/>
    <property type="match status" value="1"/>
</dbReference>
<dbReference type="NCBIfam" id="TIGR00336">
    <property type="entry name" value="pyrE"/>
    <property type="match status" value="1"/>
</dbReference>
<proteinExistence type="inferred from homology"/>
<evidence type="ECO:0000256" key="2">
    <source>
        <dbReference type="ARBA" id="ARBA00011971"/>
    </source>
</evidence>
<evidence type="ECO:0000256" key="4">
    <source>
        <dbReference type="ARBA" id="ARBA00022679"/>
    </source>
</evidence>
<evidence type="ECO:0000313" key="6">
    <source>
        <dbReference type="EMBL" id="SVA00188.1"/>
    </source>
</evidence>
<dbReference type="InterPro" id="IPR004467">
    <property type="entry name" value="Or_phspho_trans_dom"/>
</dbReference>
<reference evidence="6" key="1">
    <citation type="submission" date="2018-05" db="EMBL/GenBank/DDBJ databases">
        <authorList>
            <person name="Lanie J.A."/>
            <person name="Ng W.-L."/>
            <person name="Kazmierczak K.M."/>
            <person name="Andrzejewski T.M."/>
            <person name="Davidsen T.M."/>
            <person name="Wayne K.J."/>
            <person name="Tettelin H."/>
            <person name="Glass J.I."/>
            <person name="Rusch D."/>
            <person name="Podicherti R."/>
            <person name="Tsui H.-C.T."/>
            <person name="Winkler M.E."/>
        </authorList>
    </citation>
    <scope>NUCLEOTIDE SEQUENCE</scope>
</reference>
<dbReference type="CDD" id="cd06223">
    <property type="entry name" value="PRTases_typeI"/>
    <property type="match status" value="1"/>
</dbReference>
<dbReference type="GO" id="GO:0004588">
    <property type="term" value="F:orotate phosphoribosyltransferase activity"/>
    <property type="evidence" value="ECO:0007669"/>
    <property type="project" value="UniProtKB-EC"/>
</dbReference>
<dbReference type="EC" id="2.4.2.10" evidence="2"/>
<keyword evidence="3" id="KW-0328">Glycosyltransferase</keyword>